<dbReference type="OrthoDB" id="3216537at2759"/>
<sequence length="198" mass="22443">MSIDDTRTRFIFPKPVDIRPLAGQVIVQTLPDATSCATSATDDRQVRDTLDQKDNGCLLTNVHRHTDEKVRLIGIQRGDIVNKKDIELLLYIKLGISPVIDSLDHMSNFFWLDSSLHRAFDQYGLFAITVSKNTGLQLKKLLEDEFDDRQRIADEGGDAQPRLFYGFMSNIYNLEFVKKPELQVVALLPISSFPTGFP</sequence>
<protein>
    <submittedName>
        <fullName evidence="1">Uncharacterized protein</fullName>
    </submittedName>
</protein>
<evidence type="ECO:0000313" key="1">
    <source>
        <dbReference type="EMBL" id="OBZ70814.1"/>
    </source>
</evidence>
<keyword evidence="2" id="KW-1185">Reference proteome</keyword>
<evidence type="ECO:0000313" key="2">
    <source>
        <dbReference type="Proteomes" id="UP000092993"/>
    </source>
</evidence>
<gene>
    <name evidence="1" type="ORF">A0H81_09478</name>
</gene>
<accession>A0A1C7M707</accession>
<proteinExistence type="predicted"/>
<reference evidence="1 2" key="1">
    <citation type="submission" date="2016-03" db="EMBL/GenBank/DDBJ databases">
        <title>Whole genome sequencing of Grifola frondosa 9006-11.</title>
        <authorList>
            <person name="Min B."/>
            <person name="Park H."/>
            <person name="Kim J.-G."/>
            <person name="Cho H."/>
            <person name="Oh Y.-L."/>
            <person name="Kong W.-S."/>
            <person name="Choi I.-G."/>
        </authorList>
    </citation>
    <scope>NUCLEOTIDE SEQUENCE [LARGE SCALE GENOMIC DNA]</scope>
    <source>
        <strain evidence="1 2">9006-11</strain>
    </source>
</reference>
<organism evidence="1 2">
    <name type="scientific">Grifola frondosa</name>
    <name type="common">Maitake</name>
    <name type="synonym">Polyporus frondosus</name>
    <dbReference type="NCBI Taxonomy" id="5627"/>
    <lineage>
        <taxon>Eukaryota</taxon>
        <taxon>Fungi</taxon>
        <taxon>Dikarya</taxon>
        <taxon>Basidiomycota</taxon>
        <taxon>Agaricomycotina</taxon>
        <taxon>Agaricomycetes</taxon>
        <taxon>Polyporales</taxon>
        <taxon>Grifolaceae</taxon>
        <taxon>Grifola</taxon>
    </lineage>
</organism>
<dbReference type="Proteomes" id="UP000092993">
    <property type="component" value="Unassembled WGS sequence"/>
</dbReference>
<dbReference type="AlphaFoldDB" id="A0A1C7M707"/>
<dbReference type="EMBL" id="LUGG01000013">
    <property type="protein sequence ID" value="OBZ70814.1"/>
    <property type="molecule type" value="Genomic_DNA"/>
</dbReference>
<comment type="caution">
    <text evidence="1">The sequence shown here is derived from an EMBL/GenBank/DDBJ whole genome shotgun (WGS) entry which is preliminary data.</text>
</comment>
<name>A0A1C7M707_GRIFR</name>